<dbReference type="PANTHER" id="PTHR30204">
    <property type="entry name" value="REDOX-CYCLING DRUG-SENSING TRANSCRIPTIONAL ACTIVATOR SOXR"/>
    <property type="match status" value="1"/>
</dbReference>
<dbReference type="OrthoDB" id="9803659at2"/>
<sequence length="146" mass="16948">MNNQTTTPLATPKAVTFTIGELAREFDITTRSIRFYEDQGLLAPQRQGQNRIYNGKDKVRLKLILRGKRLGFTLAETRRLFELYDRDQSSENQLKTMLGLIEEKKTTLQQQMEDIKVLLHELVSVEQRCQAELLEHQNKTDSDPVI</sequence>
<evidence type="ECO:0000256" key="2">
    <source>
        <dbReference type="SAM" id="Coils"/>
    </source>
</evidence>
<dbReference type="InterPro" id="IPR000551">
    <property type="entry name" value="MerR-type_HTH_dom"/>
</dbReference>
<dbReference type="CDD" id="cd04776">
    <property type="entry name" value="HTH_GnyR"/>
    <property type="match status" value="1"/>
</dbReference>
<evidence type="ECO:0000256" key="1">
    <source>
        <dbReference type="ARBA" id="ARBA00023125"/>
    </source>
</evidence>
<proteinExistence type="predicted"/>
<dbReference type="SMART" id="SM00422">
    <property type="entry name" value="HTH_MERR"/>
    <property type="match status" value="1"/>
</dbReference>
<dbReference type="AlphaFoldDB" id="A0A432W5W7"/>
<dbReference type="Pfam" id="PF13411">
    <property type="entry name" value="MerR_1"/>
    <property type="match status" value="1"/>
</dbReference>
<feature type="domain" description="HTH merR-type" evidence="3">
    <location>
        <begin position="16"/>
        <end position="83"/>
    </location>
</feature>
<feature type="coiled-coil region" evidence="2">
    <location>
        <begin position="101"/>
        <end position="128"/>
    </location>
</feature>
<dbReference type="EMBL" id="PIPL01000001">
    <property type="protein sequence ID" value="RUO25376.1"/>
    <property type="molecule type" value="Genomic_DNA"/>
</dbReference>
<protein>
    <submittedName>
        <fullName evidence="4">MerR family transcriptional regulator</fullName>
    </submittedName>
</protein>
<dbReference type="PANTHER" id="PTHR30204:SF58">
    <property type="entry name" value="HTH-TYPE TRANSCRIPTIONAL REGULATOR YFMP"/>
    <property type="match status" value="1"/>
</dbReference>
<dbReference type="RefSeq" id="WP_126802075.1">
    <property type="nucleotide sequence ID" value="NZ_PIPL01000001.1"/>
</dbReference>
<name>A0A432W5W7_9GAMM</name>
<keyword evidence="1" id="KW-0238">DNA-binding</keyword>
<reference evidence="4 5" key="1">
    <citation type="journal article" date="2011" name="Front. Microbiol.">
        <title>Genomic signatures of strain selection and enhancement in Bacillus atrophaeus var. globigii, a historical biowarfare simulant.</title>
        <authorList>
            <person name="Gibbons H.S."/>
            <person name="Broomall S.M."/>
            <person name="McNew L.A."/>
            <person name="Daligault H."/>
            <person name="Chapman C."/>
            <person name="Bruce D."/>
            <person name="Karavis M."/>
            <person name="Krepps M."/>
            <person name="McGregor P.A."/>
            <person name="Hong C."/>
            <person name="Park K.H."/>
            <person name="Akmal A."/>
            <person name="Feldman A."/>
            <person name="Lin J.S."/>
            <person name="Chang W.E."/>
            <person name="Higgs B.W."/>
            <person name="Demirev P."/>
            <person name="Lindquist J."/>
            <person name="Liem A."/>
            <person name="Fochler E."/>
            <person name="Read T.D."/>
            <person name="Tapia R."/>
            <person name="Johnson S."/>
            <person name="Bishop-Lilly K.A."/>
            <person name="Detter C."/>
            <person name="Han C."/>
            <person name="Sozhamannan S."/>
            <person name="Rosenzweig C.N."/>
            <person name="Skowronski E.W."/>
        </authorList>
    </citation>
    <scope>NUCLEOTIDE SEQUENCE [LARGE SCALE GENOMIC DNA]</scope>
    <source>
        <strain evidence="4 5">MLST1</strain>
    </source>
</reference>
<dbReference type="SUPFAM" id="SSF46955">
    <property type="entry name" value="Putative DNA-binding domain"/>
    <property type="match status" value="1"/>
</dbReference>
<evidence type="ECO:0000313" key="5">
    <source>
        <dbReference type="Proteomes" id="UP000288293"/>
    </source>
</evidence>
<evidence type="ECO:0000259" key="3">
    <source>
        <dbReference type="PROSITE" id="PS50937"/>
    </source>
</evidence>
<gene>
    <name evidence="4" type="ORF">CWE09_01175</name>
</gene>
<evidence type="ECO:0000313" key="4">
    <source>
        <dbReference type="EMBL" id="RUO25376.1"/>
    </source>
</evidence>
<keyword evidence="2" id="KW-0175">Coiled coil</keyword>
<accession>A0A432W5W7</accession>
<comment type="caution">
    <text evidence="4">The sequence shown here is derived from an EMBL/GenBank/DDBJ whole genome shotgun (WGS) entry which is preliminary data.</text>
</comment>
<dbReference type="Gene3D" id="1.10.1660.10">
    <property type="match status" value="1"/>
</dbReference>
<keyword evidence="5" id="KW-1185">Reference proteome</keyword>
<dbReference type="InterPro" id="IPR009061">
    <property type="entry name" value="DNA-bd_dom_put_sf"/>
</dbReference>
<dbReference type="Proteomes" id="UP000288293">
    <property type="component" value="Unassembled WGS sequence"/>
</dbReference>
<dbReference type="PROSITE" id="PS50937">
    <property type="entry name" value="HTH_MERR_2"/>
    <property type="match status" value="1"/>
</dbReference>
<dbReference type="GO" id="GO:0003677">
    <property type="term" value="F:DNA binding"/>
    <property type="evidence" value="ECO:0007669"/>
    <property type="project" value="UniProtKB-KW"/>
</dbReference>
<dbReference type="GO" id="GO:0003700">
    <property type="term" value="F:DNA-binding transcription factor activity"/>
    <property type="evidence" value="ECO:0007669"/>
    <property type="project" value="InterPro"/>
</dbReference>
<dbReference type="InterPro" id="IPR047057">
    <property type="entry name" value="MerR_fam"/>
</dbReference>
<organism evidence="4 5">
    <name type="scientific">Aliidiomarina minuta</name>
    <dbReference type="NCBI Taxonomy" id="880057"/>
    <lineage>
        <taxon>Bacteria</taxon>
        <taxon>Pseudomonadati</taxon>
        <taxon>Pseudomonadota</taxon>
        <taxon>Gammaproteobacteria</taxon>
        <taxon>Alteromonadales</taxon>
        <taxon>Idiomarinaceae</taxon>
        <taxon>Aliidiomarina</taxon>
    </lineage>
</organism>